<keyword evidence="1" id="KW-0436">Ligase</keyword>
<feature type="domain" description="Condensation" evidence="3">
    <location>
        <begin position="52"/>
        <end position="298"/>
    </location>
</feature>
<sequence length="344" mass="37105">MARNPSDEGLGPNNQGNDTCRPQENGHRESNGAISSPNGGRDGTLPVEMSRENSDGEAMAEYWRNRLENATPASFPPRASGAGELNEGGNTKSYGKTVDIPQIDSLPVQLSTLLQAAWAMVMSRHSDSEDVTLGYVLSARDGEDLGMAGSTAVTVPMRLHLLKEESALRFLQSVENQSREIAPFAKFGIKKIAKVSQDAEASCAFTSLMAIQRIEDTITPEKGAAGNGQWAVNEFSSTGQSLLCQCLVQEGQIHISLKYRSDVIGDNIVCALAHHYESAIQGLAVGGPDVKLGDISLAGSWDVQQATVWNQARPETTYACWHDKVEEQAEKHPTPSLYMPGMVC</sequence>
<protein>
    <recommendedName>
        <fullName evidence="3">Condensation domain-containing protein</fullName>
    </recommendedName>
</protein>
<dbReference type="GO" id="GO:0016874">
    <property type="term" value="F:ligase activity"/>
    <property type="evidence" value="ECO:0007669"/>
    <property type="project" value="UniProtKB-KW"/>
</dbReference>
<name>A0A8H7K8Y7_BIOOC</name>
<evidence type="ECO:0000313" key="5">
    <source>
        <dbReference type="Proteomes" id="UP000616885"/>
    </source>
</evidence>
<dbReference type="GO" id="GO:0005737">
    <property type="term" value="C:cytoplasm"/>
    <property type="evidence" value="ECO:0007669"/>
    <property type="project" value="TreeGrafter"/>
</dbReference>
<reference evidence="4" key="1">
    <citation type="submission" date="2020-10" db="EMBL/GenBank/DDBJ databases">
        <title>High-Quality Genome Resource of Clonostachys rosea strain S41 by Oxford Nanopore Long-Read Sequencing.</title>
        <authorList>
            <person name="Wang H."/>
        </authorList>
    </citation>
    <scope>NUCLEOTIDE SEQUENCE</scope>
    <source>
        <strain evidence="4">S41</strain>
    </source>
</reference>
<organism evidence="4 5">
    <name type="scientific">Bionectria ochroleuca</name>
    <name type="common">Gliocladium roseum</name>
    <dbReference type="NCBI Taxonomy" id="29856"/>
    <lineage>
        <taxon>Eukaryota</taxon>
        <taxon>Fungi</taxon>
        <taxon>Dikarya</taxon>
        <taxon>Ascomycota</taxon>
        <taxon>Pezizomycotina</taxon>
        <taxon>Sordariomycetes</taxon>
        <taxon>Hypocreomycetidae</taxon>
        <taxon>Hypocreales</taxon>
        <taxon>Bionectriaceae</taxon>
        <taxon>Clonostachys</taxon>
    </lineage>
</organism>
<evidence type="ECO:0000259" key="3">
    <source>
        <dbReference type="Pfam" id="PF00668"/>
    </source>
</evidence>
<feature type="region of interest" description="Disordered" evidence="2">
    <location>
        <begin position="71"/>
        <end position="90"/>
    </location>
</feature>
<dbReference type="InterPro" id="IPR001242">
    <property type="entry name" value="Condensation_dom"/>
</dbReference>
<evidence type="ECO:0000256" key="2">
    <source>
        <dbReference type="SAM" id="MobiDB-lite"/>
    </source>
</evidence>
<dbReference type="GO" id="GO:0031177">
    <property type="term" value="F:phosphopantetheine binding"/>
    <property type="evidence" value="ECO:0007669"/>
    <property type="project" value="TreeGrafter"/>
</dbReference>
<gene>
    <name evidence="4" type="ORF">IM811_002847</name>
</gene>
<evidence type="ECO:0000313" key="4">
    <source>
        <dbReference type="EMBL" id="KAF9747513.1"/>
    </source>
</evidence>
<dbReference type="SUPFAM" id="SSF52777">
    <property type="entry name" value="CoA-dependent acyltransferases"/>
    <property type="match status" value="1"/>
</dbReference>
<dbReference type="Pfam" id="PF00668">
    <property type="entry name" value="Condensation"/>
    <property type="match status" value="1"/>
</dbReference>
<dbReference type="PANTHER" id="PTHR45527">
    <property type="entry name" value="NONRIBOSOMAL PEPTIDE SYNTHETASE"/>
    <property type="match status" value="1"/>
</dbReference>
<dbReference type="PANTHER" id="PTHR45527:SF16">
    <property type="entry name" value="NONRIBOSOMAL PEPTIDE SYNTHASE ATNA-RELATED"/>
    <property type="match status" value="1"/>
</dbReference>
<dbReference type="Gene3D" id="3.30.559.30">
    <property type="entry name" value="Nonribosomal peptide synthetase, condensation domain"/>
    <property type="match status" value="1"/>
</dbReference>
<accession>A0A8H7K8Y7</accession>
<dbReference type="EMBL" id="JADCTT010000010">
    <property type="protein sequence ID" value="KAF9747513.1"/>
    <property type="molecule type" value="Genomic_DNA"/>
</dbReference>
<dbReference type="GO" id="GO:0043041">
    <property type="term" value="P:amino acid activation for nonribosomal peptide biosynthetic process"/>
    <property type="evidence" value="ECO:0007669"/>
    <property type="project" value="TreeGrafter"/>
</dbReference>
<proteinExistence type="predicted"/>
<feature type="region of interest" description="Disordered" evidence="2">
    <location>
        <begin position="1"/>
        <end position="56"/>
    </location>
</feature>
<evidence type="ECO:0000256" key="1">
    <source>
        <dbReference type="ARBA" id="ARBA00022598"/>
    </source>
</evidence>
<dbReference type="AlphaFoldDB" id="A0A8H7K8Y7"/>
<comment type="caution">
    <text evidence="4">The sequence shown here is derived from an EMBL/GenBank/DDBJ whole genome shotgun (WGS) entry which is preliminary data.</text>
</comment>
<dbReference type="Proteomes" id="UP000616885">
    <property type="component" value="Unassembled WGS sequence"/>
</dbReference>
<feature type="compositionally biased region" description="Polar residues" evidence="2">
    <location>
        <begin position="12"/>
        <end position="22"/>
    </location>
</feature>
<dbReference type="GO" id="GO:0044550">
    <property type="term" value="P:secondary metabolite biosynthetic process"/>
    <property type="evidence" value="ECO:0007669"/>
    <property type="project" value="TreeGrafter"/>
</dbReference>